<dbReference type="AlphaFoldDB" id="A0A927B7J3"/>
<proteinExistence type="predicted"/>
<keyword evidence="2" id="KW-1185">Reference proteome</keyword>
<protein>
    <submittedName>
        <fullName evidence="1">Uncharacterized protein</fullName>
    </submittedName>
</protein>
<sequence>MDIKVIDQLVEAARRPIELAFGQRVNEFIGRTLDQNLTHYKSQSPMLRQVVIQELGSVLRQLQPDERAFFATAFDSVLRDVIKAAGWKIQMRAQAPDAIERWDENRRMDVVVWMDQLAQQPGDSYLKPLLSKLSREDQLRIAERTLRAIVHSVIQDDARVRSPMFVFHKERVCLEKKLVFDYLHDQIGLYVYQFLDRQAGAFLNEPCLKVRLYARKQLQGLQIMEADDLSKDIMAEVREDFLRKLNTTKTGKDSFFLDSLLSTYLLGFVNRGRLVWHAIKNQLAGDVSPDEIPILAVHDNDEQLKEVLVSCKQQLKPDCKEVIDSRYNNDYLRPLPASEIAADLDKGVKVVEGLIRRCLETLRTYVADECRRQHLIFSPR</sequence>
<reference evidence="1" key="1">
    <citation type="submission" date="2020-09" db="EMBL/GenBank/DDBJ databases">
        <authorList>
            <person name="Kim M.K."/>
        </authorList>
    </citation>
    <scope>NUCLEOTIDE SEQUENCE</scope>
    <source>
        <strain evidence="1">BT704</strain>
    </source>
</reference>
<dbReference type="RefSeq" id="WP_191042525.1">
    <property type="nucleotide sequence ID" value="NZ_JACXAA010000015.1"/>
</dbReference>
<organism evidence="1 2">
    <name type="scientific">Spirosoma validum</name>
    <dbReference type="NCBI Taxonomy" id="2771355"/>
    <lineage>
        <taxon>Bacteria</taxon>
        <taxon>Pseudomonadati</taxon>
        <taxon>Bacteroidota</taxon>
        <taxon>Cytophagia</taxon>
        <taxon>Cytophagales</taxon>
        <taxon>Cytophagaceae</taxon>
        <taxon>Spirosoma</taxon>
    </lineage>
</organism>
<accession>A0A927B7J3</accession>
<dbReference type="Proteomes" id="UP000653797">
    <property type="component" value="Unassembled WGS sequence"/>
</dbReference>
<name>A0A927B7J3_9BACT</name>
<evidence type="ECO:0000313" key="2">
    <source>
        <dbReference type="Proteomes" id="UP000653797"/>
    </source>
</evidence>
<dbReference type="InterPro" id="IPR013324">
    <property type="entry name" value="RNA_pol_sigma_r3/r4-like"/>
</dbReference>
<dbReference type="SUPFAM" id="SSF88659">
    <property type="entry name" value="Sigma3 and sigma4 domains of RNA polymerase sigma factors"/>
    <property type="match status" value="1"/>
</dbReference>
<comment type="caution">
    <text evidence="1">The sequence shown here is derived from an EMBL/GenBank/DDBJ whole genome shotgun (WGS) entry which is preliminary data.</text>
</comment>
<dbReference type="EMBL" id="JACXAA010000015">
    <property type="protein sequence ID" value="MBD2756900.1"/>
    <property type="molecule type" value="Genomic_DNA"/>
</dbReference>
<evidence type="ECO:0000313" key="1">
    <source>
        <dbReference type="EMBL" id="MBD2756900.1"/>
    </source>
</evidence>
<gene>
    <name evidence="1" type="ORF">IC230_28735</name>
</gene>